<name>A0A9N7NVB6_STRHE</name>
<gene>
    <name evidence="3" type="ORF">SHERM_04588</name>
</gene>
<evidence type="ECO:0000256" key="1">
    <source>
        <dbReference type="SAM" id="MobiDB-lite"/>
    </source>
</evidence>
<keyword evidence="4" id="KW-1185">Reference proteome</keyword>
<feature type="region of interest" description="Disordered" evidence="1">
    <location>
        <begin position="294"/>
        <end position="342"/>
    </location>
</feature>
<dbReference type="OrthoDB" id="1936908at2759"/>
<feature type="non-terminal residue" evidence="3">
    <location>
        <position position="342"/>
    </location>
</feature>
<dbReference type="EMBL" id="CACSLK010030775">
    <property type="protein sequence ID" value="CAA0837945.1"/>
    <property type="molecule type" value="Genomic_DNA"/>
</dbReference>
<comment type="caution">
    <text evidence="3">The sequence shown here is derived from an EMBL/GenBank/DDBJ whole genome shotgun (WGS) entry which is preliminary data.</text>
</comment>
<dbReference type="PANTHER" id="PTHR34482:SF36">
    <property type="entry name" value="RETROTRANSPOSON GAG DOMAIN-CONTAINING PROTEIN"/>
    <property type="match status" value="1"/>
</dbReference>
<dbReference type="Proteomes" id="UP001153555">
    <property type="component" value="Unassembled WGS sequence"/>
</dbReference>
<evidence type="ECO:0000313" key="4">
    <source>
        <dbReference type="Proteomes" id="UP001153555"/>
    </source>
</evidence>
<dbReference type="PANTHER" id="PTHR34482">
    <property type="entry name" value="DNA DAMAGE-INDUCIBLE PROTEIN 1-LIKE"/>
    <property type="match status" value="1"/>
</dbReference>
<accession>A0A9N7NVB6</accession>
<dbReference type="Pfam" id="PF03732">
    <property type="entry name" value="Retrotrans_gag"/>
    <property type="match status" value="1"/>
</dbReference>
<sequence>LNDSNSRALSRDELRVRVMRCVRCVLGSPACCYCAGDARGSRTSAARVRWMLLAYGSDGLDARWPSACGILSVISPEQHSQLPQCTHYISLSLGTCEAQNAAAVPAQNSVNVLAQFLGLQPATFNGQGDPRIVEEWIRSLEQLFEAMNCTEQERIQCAQLQMIGDAGLWWFLYWQMSTVEEKQALTWSGFKQIVKEKYYPAYYRAQMEWEFLDLEQEQRRVDEYEREFTRLAFFVPYLVGTDEKKARRFRDGLRDVIRNHFAGHGELSYVETISRAQQIDTSIKQKSRRVLKTTVNPPVQPLVQQMPNQQENAKNKRKWKARQDERKNRPRGQGQAGQQPQQ</sequence>
<feature type="non-terminal residue" evidence="3">
    <location>
        <position position="1"/>
    </location>
</feature>
<protein>
    <recommendedName>
        <fullName evidence="2">Retrotransposon gag domain-containing protein</fullName>
    </recommendedName>
</protein>
<dbReference type="InterPro" id="IPR005162">
    <property type="entry name" value="Retrotrans_gag_dom"/>
</dbReference>
<evidence type="ECO:0000259" key="2">
    <source>
        <dbReference type="Pfam" id="PF03732"/>
    </source>
</evidence>
<reference evidence="3" key="1">
    <citation type="submission" date="2019-12" db="EMBL/GenBank/DDBJ databases">
        <authorList>
            <person name="Scholes J."/>
        </authorList>
    </citation>
    <scope>NUCLEOTIDE SEQUENCE</scope>
</reference>
<feature type="domain" description="Retrotransposon gag" evidence="2">
    <location>
        <begin position="158"/>
        <end position="255"/>
    </location>
</feature>
<organism evidence="3 4">
    <name type="scientific">Striga hermonthica</name>
    <name type="common">Purple witchweed</name>
    <name type="synonym">Buchnera hermonthica</name>
    <dbReference type="NCBI Taxonomy" id="68872"/>
    <lineage>
        <taxon>Eukaryota</taxon>
        <taxon>Viridiplantae</taxon>
        <taxon>Streptophyta</taxon>
        <taxon>Embryophyta</taxon>
        <taxon>Tracheophyta</taxon>
        <taxon>Spermatophyta</taxon>
        <taxon>Magnoliopsida</taxon>
        <taxon>eudicotyledons</taxon>
        <taxon>Gunneridae</taxon>
        <taxon>Pentapetalae</taxon>
        <taxon>asterids</taxon>
        <taxon>lamiids</taxon>
        <taxon>Lamiales</taxon>
        <taxon>Orobanchaceae</taxon>
        <taxon>Buchnereae</taxon>
        <taxon>Striga</taxon>
    </lineage>
</organism>
<feature type="compositionally biased region" description="Low complexity" evidence="1">
    <location>
        <begin position="332"/>
        <end position="342"/>
    </location>
</feature>
<proteinExistence type="predicted"/>
<evidence type="ECO:0000313" key="3">
    <source>
        <dbReference type="EMBL" id="CAA0837945.1"/>
    </source>
</evidence>
<dbReference type="AlphaFoldDB" id="A0A9N7NVB6"/>
<feature type="compositionally biased region" description="Polar residues" evidence="1">
    <location>
        <begin position="294"/>
        <end position="312"/>
    </location>
</feature>